<dbReference type="AlphaFoldDB" id="A0A0C2WGE6"/>
<gene>
    <name evidence="2" type="ORF">M378DRAFT_649041</name>
</gene>
<name>A0A0C2WGE6_AMAMK</name>
<evidence type="ECO:0000313" key="2">
    <source>
        <dbReference type="EMBL" id="KIL55173.1"/>
    </source>
</evidence>
<evidence type="ECO:0000256" key="1">
    <source>
        <dbReference type="SAM" id="MobiDB-lite"/>
    </source>
</evidence>
<dbReference type="Proteomes" id="UP000054549">
    <property type="component" value="Unassembled WGS sequence"/>
</dbReference>
<reference evidence="2 3" key="1">
    <citation type="submission" date="2014-04" db="EMBL/GenBank/DDBJ databases">
        <title>Evolutionary Origins and Diversification of the Mycorrhizal Mutualists.</title>
        <authorList>
            <consortium name="DOE Joint Genome Institute"/>
            <consortium name="Mycorrhizal Genomics Consortium"/>
            <person name="Kohler A."/>
            <person name="Kuo A."/>
            <person name="Nagy L.G."/>
            <person name="Floudas D."/>
            <person name="Copeland A."/>
            <person name="Barry K.W."/>
            <person name="Cichocki N."/>
            <person name="Veneault-Fourrey C."/>
            <person name="LaButti K."/>
            <person name="Lindquist E.A."/>
            <person name="Lipzen A."/>
            <person name="Lundell T."/>
            <person name="Morin E."/>
            <person name="Murat C."/>
            <person name="Riley R."/>
            <person name="Ohm R."/>
            <person name="Sun H."/>
            <person name="Tunlid A."/>
            <person name="Henrissat B."/>
            <person name="Grigoriev I.V."/>
            <person name="Hibbett D.S."/>
            <person name="Martin F."/>
        </authorList>
    </citation>
    <scope>NUCLEOTIDE SEQUENCE [LARGE SCALE GENOMIC DNA]</scope>
    <source>
        <strain evidence="2 3">Koide BX008</strain>
    </source>
</reference>
<dbReference type="EMBL" id="KN818556">
    <property type="protein sequence ID" value="KIL55173.1"/>
    <property type="molecule type" value="Genomic_DNA"/>
</dbReference>
<evidence type="ECO:0000313" key="3">
    <source>
        <dbReference type="Proteomes" id="UP000054549"/>
    </source>
</evidence>
<protein>
    <submittedName>
        <fullName evidence="2">Uncharacterized protein</fullName>
    </submittedName>
</protein>
<sequence>MMATVNLAQIAGSSSAAGAGSSTLNAGCPPSSSTTPTRPGPLDPVKASVAHLLTRAYSLPCSTAAQAFAHLVQPVARFQLALDALLPLRRMGGRVSFSWRSFLNGF</sequence>
<proteinExistence type="predicted"/>
<dbReference type="STRING" id="946122.A0A0C2WGE6"/>
<dbReference type="HOGENOM" id="CLU_2222572_0_0_1"/>
<dbReference type="InParanoid" id="A0A0C2WGE6"/>
<organism evidence="2 3">
    <name type="scientific">Amanita muscaria (strain Koide BX008)</name>
    <dbReference type="NCBI Taxonomy" id="946122"/>
    <lineage>
        <taxon>Eukaryota</taxon>
        <taxon>Fungi</taxon>
        <taxon>Dikarya</taxon>
        <taxon>Basidiomycota</taxon>
        <taxon>Agaricomycotina</taxon>
        <taxon>Agaricomycetes</taxon>
        <taxon>Agaricomycetidae</taxon>
        <taxon>Agaricales</taxon>
        <taxon>Pluteineae</taxon>
        <taxon>Amanitaceae</taxon>
        <taxon>Amanita</taxon>
    </lineage>
</organism>
<feature type="region of interest" description="Disordered" evidence="1">
    <location>
        <begin position="14"/>
        <end position="43"/>
    </location>
</feature>
<keyword evidence="3" id="KW-1185">Reference proteome</keyword>
<accession>A0A0C2WGE6</accession>